<dbReference type="NCBIfam" id="NF006769">
    <property type="entry name" value="PRK09290.1-3"/>
    <property type="match status" value="1"/>
</dbReference>
<name>A0A8J7SA18_9RHOB</name>
<dbReference type="SUPFAM" id="SSF53187">
    <property type="entry name" value="Zn-dependent exopeptidases"/>
    <property type="match status" value="1"/>
</dbReference>
<dbReference type="AlphaFoldDB" id="A0A8J7SA18"/>
<gene>
    <name evidence="5" type="ORF">H0I76_02550</name>
</gene>
<reference evidence="5" key="1">
    <citation type="submission" date="2020-12" db="EMBL/GenBank/DDBJ databases">
        <title>Bacterial taxonomy.</title>
        <authorList>
            <person name="Pan X."/>
        </authorList>
    </citation>
    <scope>NUCLEOTIDE SEQUENCE</scope>
    <source>
        <strain evidence="5">M0105</strain>
    </source>
</reference>
<sequence length="411" mass="43244">MTAPRIDGTRLLNRIKRLGAVGALPDGGVCRLALTDEDRTGRDLLVIWMRELGLEVSIDAIGNIWGVRAGIEDGPPVMVGSHVDSVATGGLYDGVLGVMTGLEIAAALDDAGTRTRKPFAVAAFTNEEGARFAPDMMGSGVHQGALDLSEMLATVGIDGAVLGDELRRIGYAGDIAPRSLVPAAFLELHVEQGPVLEREGVRIGAVTGVQGISWTEFTVSGQSNHAGTTPMAMRHDAGLVAARIAVEARAIASDFGPPQVATVGLVEVEPGLVNVVPQTARMTVDLRNTDNERLKAAEARLREAAARFAAEEGCAVTARSLARFDPVAFDPTLVDRVENAARQRQLGVRRMPSGAGHDAQMFAPNCPTAMVFVPSVGGLSHNINEHTEPHDLVAGAEVLLDVVLDLLGETQ</sequence>
<dbReference type="SUPFAM" id="SSF55031">
    <property type="entry name" value="Bacterial exopeptidase dimerisation domain"/>
    <property type="match status" value="1"/>
</dbReference>
<feature type="binding site" evidence="3">
    <location>
        <position position="128"/>
    </location>
    <ligand>
        <name>Zn(2+)</name>
        <dbReference type="ChEBI" id="CHEBI:29105"/>
        <label>2</label>
    </ligand>
</feature>
<comment type="similarity">
    <text evidence="1">Belongs to the peptidase M20 family.</text>
</comment>
<feature type="domain" description="Peptidase M20 dimerisation" evidence="4">
    <location>
        <begin position="208"/>
        <end position="309"/>
    </location>
</feature>
<evidence type="ECO:0000256" key="1">
    <source>
        <dbReference type="ARBA" id="ARBA00006153"/>
    </source>
</evidence>
<dbReference type="Proteomes" id="UP000655420">
    <property type="component" value="Unassembled WGS sequence"/>
</dbReference>
<comment type="caution">
    <text evidence="5">The sequence shown here is derived from an EMBL/GenBank/DDBJ whole genome shotgun (WGS) entry which is preliminary data.</text>
</comment>
<feature type="binding site" evidence="3">
    <location>
        <position position="93"/>
    </location>
    <ligand>
        <name>Zn(2+)</name>
        <dbReference type="ChEBI" id="CHEBI:29105"/>
        <label>1</label>
    </ligand>
</feature>
<dbReference type="GO" id="GO:0046872">
    <property type="term" value="F:metal ion binding"/>
    <property type="evidence" value="ECO:0007669"/>
    <property type="project" value="UniProtKB-KW"/>
</dbReference>
<protein>
    <submittedName>
        <fullName evidence="5">M20 family metallo-hydrolase</fullName>
    </submittedName>
</protein>
<evidence type="ECO:0000313" key="5">
    <source>
        <dbReference type="EMBL" id="MBK0398057.1"/>
    </source>
</evidence>
<keyword evidence="2" id="KW-0378">Hydrolase</keyword>
<dbReference type="InterPro" id="IPR036264">
    <property type="entry name" value="Bact_exopeptidase_dim_dom"/>
</dbReference>
<keyword evidence="6" id="KW-1185">Reference proteome</keyword>
<dbReference type="NCBIfam" id="NF006771">
    <property type="entry name" value="PRK09290.1-5"/>
    <property type="match status" value="1"/>
</dbReference>
<evidence type="ECO:0000256" key="3">
    <source>
        <dbReference type="PIRSR" id="PIRSR001235-1"/>
    </source>
</evidence>
<dbReference type="EMBL" id="JAEHHL010000001">
    <property type="protein sequence ID" value="MBK0398057.1"/>
    <property type="molecule type" value="Genomic_DNA"/>
</dbReference>
<keyword evidence="3" id="KW-0479">Metal-binding</keyword>
<comment type="cofactor">
    <cofactor evidence="3">
        <name>Zn(2+)</name>
        <dbReference type="ChEBI" id="CHEBI:29105"/>
    </cofactor>
    <text evidence="3">Binds 2 Zn(2+) ions per subunit.</text>
</comment>
<feature type="binding site" evidence="3">
    <location>
        <position position="93"/>
    </location>
    <ligand>
        <name>Zn(2+)</name>
        <dbReference type="ChEBI" id="CHEBI:29105"/>
        <label>2</label>
    </ligand>
</feature>
<evidence type="ECO:0000259" key="4">
    <source>
        <dbReference type="Pfam" id="PF07687"/>
    </source>
</evidence>
<dbReference type="Pfam" id="PF07687">
    <property type="entry name" value="M20_dimer"/>
    <property type="match status" value="1"/>
</dbReference>
<dbReference type="CDD" id="cd03884">
    <property type="entry name" value="M20_bAS"/>
    <property type="match status" value="1"/>
</dbReference>
<evidence type="ECO:0000313" key="6">
    <source>
        <dbReference type="Proteomes" id="UP000655420"/>
    </source>
</evidence>
<dbReference type="InterPro" id="IPR002933">
    <property type="entry name" value="Peptidase_M20"/>
</dbReference>
<accession>A0A8J7SA18</accession>
<dbReference type="InterPro" id="IPR010158">
    <property type="entry name" value="Amidase_Cbmase"/>
</dbReference>
<proteinExistence type="inferred from homology"/>
<dbReference type="Pfam" id="PF01546">
    <property type="entry name" value="Peptidase_M20"/>
    <property type="match status" value="1"/>
</dbReference>
<dbReference type="PIRSF" id="PIRSF001235">
    <property type="entry name" value="Amidase_carbamoylase"/>
    <property type="match status" value="1"/>
</dbReference>
<keyword evidence="3" id="KW-0862">Zinc</keyword>
<organism evidence="5 6">
    <name type="scientific">Thermohalobaculum xanthum</name>
    <dbReference type="NCBI Taxonomy" id="2753746"/>
    <lineage>
        <taxon>Bacteria</taxon>
        <taxon>Pseudomonadati</taxon>
        <taxon>Pseudomonadota</taxon>
        <taxon>Alphaproteobacteria</taxon>
        <taxon>Rhodobacterales</taxon>
        <taxon>Paracoccaceae</taxon>
        <taxon>Thermohalobaculum</taxon>
    </lineage>
</organism>
<feature type="binding site" evidence="3">
    <location>
        <position position="189"/>
    </location>
    <ligand>
        <name>Zn(2+)</name>
        <dbReference type="ChEBI" id="CHEBI:29105"/>
        <label>1</label>
    </ligand>
</feature>
<dbReference type="InterPro" id="IPR011650">
    <property type="entry name" value="Peptidase_M20_dimer"/>
</dbReference>
<feature type="binding site" evidence="3">
    <location>
        <position position="381"/>
    </location>
    <ligand>
        <name>Zn(2+)</name>
        <dbReference type="ChEBI" id="CHEBI:29105"/>
        <label>2</label>
    </ligand>
</feature>
<dbReference type="PANTHER" id="PTHR32494:SF5">
    <property type="entry name" value="ALLANTOATE AMIDOHYDROLASE"/>
    <property type="match status" value="1"/>
</dbReference>
<dbReference type="PANTHER" id="PTHR32494">
    <property type="entry name" value="ALLANTOATE DEIMINASE-RELATED"/>
    <property type="match status" value="1"/>
</dbReference>
<dbReference type="Gene3D" id="3.30.70.360">
    <property type="match status" value="1"/>
</dbReference>
<dbReference type="GO" id="GO:0016813">
    <property type="term" value="F:hydrolase activity, acting on carbon-nitrogen (but not peptide) bonds, in linear amidines"/>
    <property type="evidence" value="ECO:0007669"/>
    <property type="project" value="InterPro"/>
</dbReference>
<feature type="binding site" evidence="3">
    <location>
        <position position="82"/>
    </location>
    <ligand>
        <name>Zn(2+)</name>
        <dbReference type="ChEBI" id="CHEBI:29105"/>
        <label>1</label>
    </ligand>
</feature>
<evidence type="ECO:0000256" key="2">
    <source>
        <dbReference type="ARBA" id="ARBA00022801"/>
    </source>
</evidence>
<dbReference type="RefSeq" id="WP_200606589.1">
    <property type="nucleotide sequence ID" value="NZ_JAEHHL010000001.1"/>
</dbReference>
<dbReference type="NCBIfam" id="TIGR01879">
    <property type="entry name" value="hydantase"/>
    <property type="match status" value="1"/>
</dbReference>
<dbReference type="Gene3D" id="3.40.630.10">
    <property type="entry name" value="Zn peptidases"/>
    <property type="match status" value="1"/>
</dbReference>